<accession>A0A1H6A348</accession>
<dbReference type="EMBL" id="FNVO01000005">
    <property type="protein sequence ID" value="SEG43149.1"/>
    <property type="molecule type" value="Genomic_DNA"/>
</dbReference>
<organism evidence="2 3">
    <name type="scientific">Thermomonospora echinospora</name>
    <dbReference type="NCBI Taxonomy" id="1992"/>
    <lineage>
        <taxon>Bacteria</taxon>
        <taxon>Bacillati</taxon>
        <taxon>Actinomycetota</taxon>
        <taxon>Actinomycetes</taxon>
        <taxon>Streptosporangiales</taxon>
        <taxon>Thermomonosporaceae</taxon>
        <taxon>Thermomonospora</taxon>
    </lineage>
</organism>
<dbReference type="RefSeq" id="WP_235017849.1">
    <property type="nucleotide sequence ID" value="NZ_FNVO01000005.1"/>
</dbReference>
<dbReference type="Proteomes" id="UP000236723">
    <property type="component" value="Unassembled WGS sequence"/>
</dbReference>
<dbReference type="AlphaFoldDB" id="A0A1H6A348"/>
<proteinExistence type="predicted"/>
<name>A0A1H6A348_9ACTN</name>
<feature type="compositionally biased region" description="Pro residues" evidence="1">
    <location>
        <begin position="13"/>
        <end position="25"/>
    </location>
</feature>
<evidence type="ECO:0000313" key="2">
    <source>
        <dbReference type="EMBL" id="SEG43149.1"/>
    </source>
</evidence>
<evidence type="ECO:0000313" key="3">
    <source>
        <dbReference type="Proteomes" id="UP000236723"/>
    </source>
</evidence>
<feature type="region of interest" description="Disordered" evidence="1">
    <location>
        <begin position="1"/>
        <end position="26"/>
    </location>
</feature>
<reference evidence="3" key="1">
    <citation type="submission" date="2016-10" db="EMBL/GenBank/DDBJ databases">
        <authorList>
            <person name="Varghese N."/>
            <person name="Submissions S."/>
        </authorList>
    </citation>
    <scope>NUCLEOTIDE SEQUENCE [LARGE SCALE GENOMIC DNA]</scope>
    <source>
        <strain evidence="3">DSM 43163</strain>
    </source>
</reference>
<keyword evidence="3" id="KW-1185">Reference proteome</keyword>
<protein>
    <submittedName>
        <fullName evidence="2">Uncharacterized protein</fullName>
    </submittedName>
</protein>
<gene>
    <name evidence="2" type="ORF">SAMN04489712_105181</name>
</gene>
<evidence type="ECO:0000256" key="1">
    <source>
        <dbReference type="SAM" id="MobiDB-lite"/>
    </source>
</evidence>
<sequence length="276" mass="28308">MRRPRLTARPAKGRPPGPRKIPAPPALRRGRLAGGLGALALSAGLLAAPATAAHAESAYQPGPADFDDCPQLPPGVLPALWHCLAITVVGGRMTLGSLEQELTQPVQITVAMGPKDRKLTLLEGGIKSDPIPVNPLPLPVDLLGMTVEVRQAGPIVPAPILPASIPLKIKVNQLLVGGNCYIGSDAEPIAVKPNLGELALGSIGGVPVITTRITDDTFAVPAVTTCGLLGNPAINLIAGLPSAAGKNSATMDVAIRVKNYRLGVITGPYARDNAIG</sequence>